<gene>
    <name evidence="2" type="ORF">ERS852397_00098</name>
    <name evidence="4" type="ORF">F2Z09_16670</name>
    <name evidence="3" type="ORF">F2Z22_18350</name>
</gene>
<dbReference type="RefSeq" id="WP_022275029.1">
    <property type="nucleotide sequence ID" value="NZ_CABIXA010000001.1"/>
</dbReference>
<dbReference type="Proteomes" id="UP000095517">
    <property type="component" value="Unassembled WGS sequence"/>
</dbReference>
<dbReference type="EMBL" id="CYZH01000001">
    <property type="protein sequence ID" value="CUN38489.1"/>
    <property type="molecule type" value="Genomic_DNA"/>
</dbReference>
<dbReference type="EMBL" id="VWAK01000042">
    <property type="protein sequence ID" value="KAA5227847.1"/>
    <property type="molecule type" value="Genomic_DNA"/>
</dbReference>
<organism evidence="2 5">
    <name type="scientific">Bacteroides finegoldii</name>
    <dbReference type="NCBI Taxonomy" id="338188"/>
    <lineage>
        <taxon>Bacteria</taxon>
        <taxon>Pseudomonadati</taxon>
        <taxon>Bacteroidota</taxon>
        <taxon>Bacteroidia</taxon>
        <taxon>Bacteroidales</taxon>
        <taxon>Bacteroidaceae</taxon>
        <taxon>Bacteroides</taxon>
    </lineage>
</organism>
<evidence type="ECO:0000256" key="1">
    <source>
        <dbReference type="SAM" id="SignalP"/>
    </source>
</evidence>
<name>A0A173WG43_9BACE</name>
<accession>A0A173WG43</accession>
<evidence type="ECO:0000313" key="4">
    <source>
        <dbReference type="EMBL" id="KAA5254024.1"/>
    </source>
</evidence>
<evidence type="ECO:0000313" key="2">
    <source>
        <dbReference type="EMBL" id="CUN38489.1"/>
    </source>
</evidence>
<keyword evidence="2" id="KW-0675">Receptor</keyword>
<evidence type="ECO:0000313" key="5">
    <source>
        <dbReference type="Proteomes" id="UP000095517"/>
    </source>
</evidence>
<sequence length="550" mass="61573">MKKIVMVAVLGLFVSAASGLAQTVYDGAKLTGKDLNGTARFVGMGGAMGALGGDISTIGTNPAGIGLYRSSDIMTSFGFSSYGSESKYLGSKWNSDKNRASFDNIGFVFSSKIGNTTPLRYVNFGFNYHKAKSFYKNMEMNGDLGNYSQAFLMASLSDGISNWGNPFDTNDIGWLSAVGYEGYVISPSLTTTQNEFPYKDKEGNQVVNNEGKPLFYDYDYYNTIVPDGVSPYARFHSEERGGIDQYDFNIAFNFSDRFYLGLTIGAYSIDYNKYTSYDEDYGNETGYKLQGWNKITGSGFDFKFGAILRPFEYSPFRIGLAIHTPVFYSLDYKTSVFMQSDIWDPVANEITYRDIDSRDYLPGKDDMVQRFRFQTPWTYNVSLGYTVGNSLALGAEYEYQDYSSIKFRDPDGYASAFEWENSTTPMLKGVHTARLGLEYKVVPQFAFRAGYNYSSAAFKKDAYKDLAINSIQTDTDFANSKSLSNYTLGIGYRGSTFYADLAYKFSTYKEDFYPFINVTVDDEGVLIASPDATKVTNTRSQVLFTVGMRF</sequence>
<dbReference type="Gene3D" id="2.40.160.60">
    <property type="entry name" value="Outer membrane protein transport protein (OMPP1/FadL/TodX)"/>
    <property type="match status" value="1"/>
</dbReference>
<keyword evidence="7" id="KW-1185">Reference proteome</keyword>
<evidence type="ECO:0000313" key="7">
    <source>
        <dbReference type="Proteomes" id="UP000440198"/>
    </source>
</evidence>
<feature type="signal peptide" evidence="1">
    <location>
        <begin position="1"/>
        <end position="21"/>
    </location>
</feature>
<feature type="chain" id="PRO_5044549725" evidence="1">
    <location>
        <begin position="22"/>
        <end position="550"/>
    </location>
</feature>
<evidence type="ECO:0000313" key="6">
    <source>
        <dbReference type="Proteomes" id="UP000421791"/>
    </source>
</evidence>
<reference evidence="2 5" key="1">
    <citation type="submission" date="2015-09" db="EMBL/GenBank/DDBJ databases">
        <authorList>
            <consortium name="Pathogen Informatics"/>
        </authorList>
    </citation>
    <scope>NUCLEOTIDE SEQUENCE [LARGE SCALE GENOMIC DNA]</scope>
    <source>
        <strain evidence="2 5">2789STDY5608840</strain>
    </source>
</reference>
<dbReference type="GeneID" id="92986983"/>
<dbReference type="Proteomes" id="UP000421791">
    <property type="component" value="Unassembled WGS sequence"/>
</dbReference>
<dbReference type="SUPFAM" id="SSF56935">
    <property type="entry name" value="Porins"/>
    <property type="match status" value="1"/>
</dbReference>
<dbReference type="EMBL" id="VWAG01000039">
    <property type="protein sequence ID" value="KAA5254024.1"/>
    <property type="molecule type" value="Genomic_DNA"/>
</dbReference>
<keyword evidence="1" id="KW-0732">Signal</keyword>
<dbReference type="AlphaFoldDB" id="A0A173WG43"/>
<evidence type="ECO:0000313" key="3">
    <source>
        <dbReference type="EMBL" id="KAA5227847.1"/>
    </source>
</evidence>
<dbReference type="Proteomes" id="UP000440198">
    <property type="component" value="Unassembled WGS sequence"/>
</dbReference>
<reference evidence="6 7" key="2">
    <citation type="journal article" date="2019" name="Nat. Med.">
        <title>A library of human gut bacterial isolates paired with longitudinal multiomics data enables mechanistic microbiome research.</title>
        <authorList>
            <person name="Poyet M."/>
            <person name="Groussin M."/>
            <person name="Gibbons S.M."/>
            <person name="Avila-Pacheco J."/>
            <person name="Jiang X."/>
            <person name="Kearney S.M."/>
            <person name="Perrotta A.R."/>
            <person name="Berdy B."/>
            <person name="Zhao S."/>
            <person name="Lieberman T.D."/>
            <person name="Swanson P.K."/>
            <person name="Smith M."/>
            <person name="Roesemann S."/>
            <person name="Alexander J.E."/>
            <person name="Rich S.A."/>
            <person name="Livny J."/>
            <person name="Vlamakis H."/>
            <person name="Clish C."/>
            <person name="Bullock K."/>
            <person name="Deik A."/>
            <person name="Scott J."/>
            <person name="Pierce K.A."/>
            <person name="Xavier R.J."/>
            <person name="Alm E.J."/>
        </authorList>
    </citation>
    <scope>NUCLEOTIDE SEQUENCE [LARGE SCALE GENOMIC DNA]</scope>
    <source>
        <strain evidence="4 7">BIOML-A2</strain>
        <strain evidence="3 6">BIOML-A6</strain>
    </source>
</reference>
<dbReference type="STRING" id="338188.ERS852397_00098"/>
<protein>
    <submittedName>
        <fullName evidence="2">Hemin receptor</fullName>
    </submittedName>
    <submittedName>
        <fullName evidence="3">TonB-dependent receptor</fullName>
    </submittedName>
</protein>
<proteinExistence type="predicted"/>